<accession>A0ABM7ZLA4</accession>
<name>A0ABM7ZLA4_STRNI</name>
<protein>
    <submittedName>
        <fullName evidence="1">Uncharacterized protein</fullName>
    </submittedName>
</protein>
<organism evidence="1 2">
    <name type="scientific">Streptomyces nigrescens</name>
    <dbReference type="NCBI Taxonomy" id="1920"/>
    <lineage>
        <taxon>Bacteria</taxon>
        <taxon>Bacillati</taxon>
        <taxon>Actinomycetota</taxon>
        <taxon>Actinomycetes</taxon>
        <taxon>Kitasatosporales</taxon>
        <taxon>Streptomycetaceae</taxon>
        <taxon>Streptomyces</taxon>
    </lineage>
</organism>
<proteinExistence type="predicted"/>
<keyword evidence="2" id="KW-1185">Reference proteome</keyword>
<dbReference type="Proteomes" id="UP001059597">
    <property type="component" value="Chromosome"/>
</dbReference>
<evidence type="ECO:0000313" key="1">
    <source>
        <dbReference type="EMBL" id="BDM67175.1"/>
    </source>
</evidence>
<evidence type="ECO:0000313" key="2">
    <source>
        <dbReference type="Proteomes" id="UP001059597"/>
    </source>
</evidence>
<gene>
    <name evidence="1" type="ORF">HEK616_06620</name>
</gene>
<dbReference type="EMBL" id="AP026073">
    <property type="protein sequence ID" value="BDM67175.1"/>
    <property type="molecule type" value="Genomic_DNA"/>
</dbReference>
<reference evidence="1" key="1">
    <citation type="submission" date="2022-06" db="EMBL/GenBank/DDBJ databases">
        <title>Complete genome sequence of Streptomyces nigrescens HEK616.</title>
        <authorList>
            <person name="Asamizu S."/>
            <person name="Onaka H."/>
        </authorList>
    </citation>
    <scope>NUCLEOTIDE SEQUENCE</scope>
    <source>
        <strain evidence="1">HEK616</strain>
    </source>
</reference>
<sequence>MERASAKLAAAFQVVFDTTSEQVDTDTGKVTPPEVENCRAACARWATRTRPKRCDPGAVTVTAGAVPAVTFALVTGSYGAGSRNTGGGRGGYAWRRVR</sequence>